<evidence type="ECO:0000259" key="3">
    <source>
        <dbReference type="Pfam" id="PF03109"/>
    </source>
</evidence>
<organism evidence="4">
    <name type="scientific">hydrothermal vent metagenome</name>
    <dbReference type="NCBI Taxonomy" id="652676"/>
    <lineage>
        <taxon>unclassified sequences</taxon>
        <taxon>metagenomes</taxon>
        <taxon>ecological metagenomes</taxon>
    </lineage>
</organism>
<protein>
    <submittedName>
        <fullName evidence="4">Ubiquinone biosynthesis regulatory protein kinase UbiB</fullName>
    </submittedName>
</protein>
<comment type="similarity">
    <text evidence="1">Belongs to the protein kinase superfamily. ADCK protein kinase family.</text>
</comment>
<evidence type="ECO:0000256" key="2">
    <source>
        <dbReference type="SAM" id="Phobius"/>
    </source>
</evidence>
<name>A0A3B1AG54_9ZZZZ</name>
<feature type="domain" description="ABC1 atypical kinase-like" evidence="3">
    <location>
        <begin position="1"/>
        <end position="105"/>
    </location>
</feature>
<dbReference type="InterPro" id="IPR050154">
    <property type="entry name" value="UbiB_kinase"/>
</dbReference>
<keyword evidence="2" id="KW-0812">Transmembrane</keyword>
<keyword evidence="2" id="KW-1133">Transmembrane helix</keyword>
<dbReference type="PANTHER" id="PTHR10566">
    <property type="entry name" value="CHAPERONE-ACTIVITY OF BC1 COMPLEX CABC1 -RELATED"/>
    <property type="match status" value="1"/>
</dbReference>
<dbReference type="AlphaFoldDB" id="A0A3B1AG54"/>
<proteinExistence type="inferred from homology"/>
<dbReference type="InterPro" id="IPR004147">
    <property type="entry name" value="ABC1_dom"/>
</dbReference>
<evidence type="ECO:0000313" key="4">
    <source>
        <dbReference type="EMBL" id="VAW97259.1"/>
    </source>
</evidence>
<dbReference type="SUPFAM" id="SSF56112">
    <property type="entry name" value="Protein kinase-like (PK-like)"/>
    <property type="match status" value="1"/>
</dbReference>
<dbReference type="Pfam" id="PF03109">
    <property type="entry name" value="ABC1"/>
    <property type="match status" value="1"/>
</dbReference>
<dbReference type="InterPro" id="IPR011009">
    <property type="entry name" value="Kinase-like_dom_sf"/>
</dbReference>
<keyword evidence="2" id="KW-0472">Membrane</keyword>
<feature type="transmembrane region" description="Helical" evidence="2">
    <location>
        <begin position="270"/>
        <end position="289"/>
    </location>
</feature>
<feature type="transmembrane region" description="Helical" evidence="2">
    <location>
        <begin position="301"/>
        <end position="320"/>
    </location>
</feature>
<gene>
    <name evidence="4" type="ORF">MNBD_GAMMA19-118</name>
</gene>
<accession>A0A3B1AG54</accession>
<keyword evidence="4" id="KW-0830">Ubiquinone</keyword>
<dbReference type="EMBL" id="UOFV01000107">
    <property type="protein sequence ID" value="VAW97259.1"/>
    <property type="molecule type" value="Genomic_DNA"/>
</dbReference>
<evidence type="ECO:0000256" key="1">
    <source>
        <dbReference type="ARBA" id="ARBA00009670"/>
    </source>
</evidence>
<dbReference type="PANTHER" id="PTHR10566:SF113">
    <property type="entry name" value="PROTEIN ACTIVITY OF BC1 COMPLEX KINASE 7, CHLOROPLASTIC"/>
    <property type="match status" value="1"/>
</dbReference>
<feature type="non-terminal residue" evidence="4">
    <location>
        <position position="1"/>
    </location>
</feature>
<reference evidence="4" key="1">
    <citation type="submission" date="2018-06" db="EMBL/GenBank/DDBJ databases">
        <authorList>
            <person name="Zhirakovskaya E."/>
        </authorList>
    </citation>
    <scope>NUCLEOTIDE SEQUENCE</scope>
</reference>
<sequence length="325" mass="37317">TRGNVMVMERIHGIPVSNVDMLNEQGVDLKKLSEHGVEIFFTQVFRDNFFHADMHPGNIFVEPGGRYIAVDFGIMGTLSHDDQHYLAGNFLAFFQRDYRKVAELHVESGWVPEDTRVEEFEAAIRTVCEPIFERPLKDISFGLLLLRLFQTARRFNMEIQPQLVLLQKTLLNIEGLGRQLYPELDLWQTAKPYLERWMSEQIGVRSIMRSLRRNAPEWSEKLPEIPVLLHQWLTQETEHRGSQKAGGDSGNALKELTAVRWEIRRANRRLFRAIVGSAFVISASIIYVYADPTTTSMLGNAPFLTWMLGGLGGFVLLFSWPSHRS</sequence>